<evidence type="ECO:0000256" key="1">
    <source>
        <dbReference type="SAM" id="MobiDB-lite"/>
    </source>
</evidence>
<comment type="caution">
    <text evidence="2">The sequence shown here is derived from an EMBL/GenBank/DDBJ whole genome shotgun (WGS) entry which is preliminary data.</text>
</comment>
<dbReference type="Proteomes" id="UP000214720">
    <property type="component" value="Unassembled WGS sequence"/>
</dbReference>
<evidence type="ECO:0000313" key="2">
    <source>
        <dbReference type="EMBL" id="OXC72587.1"/>
    </source>
</evidence>
<name>A0A226WP90_CABSO</name>
<accession>A0A226WP90</accession>
<evidence type="ECO:0000313" key="3">
    <source>
        <dbReference type="Proteomes" id="UP000214720"/>
    </source>
</evidence>
<protein>
    <submittedName>
        <fullName evidence="2">Uncharacterized protein</fullName>
    </submittedName>
</protein>
<dbReference type="AlphaFoldDB" id="A0A226WP90"/>
<organism evidence="2 3">
    <name type="scientific">Caballeronia sordidicola</name>
    <name type="common">Burkholderia sordidicola</name>
    <dbReference type="NCBI Taxonomy" id="196367"/>
    <lineage>
        <taxon>Bacteria</taxon>
        <taxon>Pseudomonadati</taxon>
        <taxon>Pseudomonadota</taxon>
        <taxon>Betaproteobacteria</taxon>
        <taxon>Burkholderiales</taxon>
        <taxon>Burkholderiaceae</taxon>
        <taxon>Caballeronia</taxon>
    </lineage>
</organism>
<dbReference type="EMBL" id="MTHB01000275">
    <property type="protein sequence ID" value="OXC72587.1"/>
    <property type="molecule type" value="Genomic_DNA"/>
</dbReference>
<gene>
    <name evidence="2" type="ORF">BSU04_41475</name>
</gene>
<feature type="compositionally biased region" description="Basic and acidic residues" evidence="1">
    <location>
        <begin position="1"/>
        <end position="11"/>
    </location>
</feature>
<reference evidence="3" key="1">
    <citation type="submission" date="2017-01" db="EMBL/GenBank/DDBJ databases">
        <title>Genome Analysis of Deinococcus marmoris KOPRI26562.</title>
        <authorList>
            <person name="Kim J.H."/>
            <person name="Oh H.-M."/>
        </authorList>
    </citation>
    <scope>NUCLEOTIDE SEQUENCE [LARGE SCALE GENOMIC DNA]</scope>
    <source>
        <strain evidence="3">PAMC 26633</strain>
    </source>
</reference>
<proteinExistence type="predicted"/>
<sequence length="60" mass="6506">MPPGKGEDKSRTARVSPLAHPVINADTPTPDRFASGGIAANFHGSPYNLRKLNYRFPNPC</sequence>
<feature type="region of interest" description="Disordered" evidence="1">
    <location>
        <begin position="1"/>
        <end position="30"/>
    </location>
</feature>